<dbReference type="InterPro" id="IPR029063">
    <property type="entry name" value="SAM-dependent_MTases_sf"/>
</dbReference>
<evidence type="ECO:0000313" key="2">
    <source>
        <dbReference type="EMBL" id="KGQ18535.1"/>
    </source>
</evidence>
<dbReference type="InterPro" id="IPR041698">
    <property type="entry name" value="Methyltransf_25"/>
</dbReference>
<dbReference type="GO" id="GO:0032259">
    <property type="term" value="P:methylation"/>
    <property type="evidence" value="ECO:0007669"/>
    <property type="project" value="UniProtKB-KW"/>
</dbReference>
<sequence length="217" mass="24336">MAQHKEPQDLAASVDVVGEPWKESAYYADAEQWTFVFWDPAHPFRSYFDRLDLRNTIELACGHGRHAERTAAMAGSLTLMDIHQANLDACRARLGHLPNVRIERNNGYDFRPVEDGSATAIYCYDAMVHFSPDLVASYLQDAARVLAPGGMALFHHSNHDSGSDRHYGLNTHARNRMTLERFSELAREAGLEIADSRALDWGEAVELDGLTLVRRPA</sequence>
<dbReference type="Proteomes" id="UP000030518">
    <property type="component" value="Unassembled WGS sequence"/>
</dbReference>
<dbReference type="AlphaFoldDB" id="A0A0A2WJV6"/>
<dbReference type="Gene3D" id="3.40.50.150">
    <property type="entry name" value="Vaccinia Virus protein VP39"/>
    <property type="match status" value="1"/>
</dbReference>
<comment type="caution">
    <text evidence="2">The sequence shown here is derived from an EMBL/GenBank/DDBJ whole genome shotgun (WGS) entry which is preliminary data.</text>
</comment>
<dbReference type="PATRIC" id="fig|1300345.3.peg.2232"/>
<keyword evidence="3" id="KW-1185">Reference proteome</keyword>
<name>A0A0A2WJV6_9GAMM</name>
<protein>
    <submittedName>
        <fullName evidence="2">Methyltransferase type 11</fullName>
    </submittedName>
</protein>
<accession>A0A0A2WJV6</accession>
<keyword evidence="2" id="KW-0489">Methyltransferase</keyword>
<gene>
    <name evidence="2" type="ORF">LF41_560</name>
</gene>
<dbReference type="RefSeq" id="WP_036169815.1">
    <property type="nucleotide sequence ID" value="NZ_JRKJ01000018.1"/>
</dbReference>
<dbReference type="CDD" id="cd02440">
    <property type="entry name" value="AdoMet_MTases"/>
    <property type="match status" value="1"/>
</dbReference>
<dbReference type="eggNOG" id="COG2226">
    <property type="taxonomic scope" value="Bacteria"/>
</dbReference>
<evidence type="ECO:0000313" key="3">
    <source>
        <dbReference type="Proteomes" id="UP000030518"/>
    </source>
</evidence>
<dbReference type="EMBL" id="JRKJ01000018">
    <property type="protein sequence ID" value="KGQ18535.1"/>
    <property type="molecule type" value="Genomic_DNA"/>
</dbReference>
<organism evidence="2 3">
    <name type="scientific">Lysobacter dokdonensis DS-58</name>
    <dbReference type="NCBI Taxonomy" id="1300345"/>
    <lineage>
        <taxon>Bacteria</taxon>
        <taxon>Pseudomonadati</taxon>
        <taxon>Pseudomonadota</taxon>
        <taxon>Gammaproteobacteria</taxon>
        <taxon>Lysobacterales</taxon>
        <taxon>Lysobacteraceae</taxon>
        <taxon>Noviluteimonas</taxon>
    </lineage>
</organism>
<dbReference type="SUPFAM" id="SSF53335">
    <property type="entry name" value="S-adenosyl-L-methionine-dependent methyltransferases"/>
    <property type="match status" value="1"/>
</dbReference>
<feature type="domain" description="Methyltransferase" evidence="1">
    <location>
        <begin position="58"/>
        <end position="150"/>
    </location>
</feature>
<dbReference type="GO" id="GO:0008168">
    <property type="term" value="F:methyltransferase activity"/>
    <property type="evidence" value="ECO:0007669"/>
    <property type="project" value="UniProtKB-KW"/>
</dbReference>
<reference evidence="2 3" key="1">
    <citation type="submission" date="2014-09" db="EMBL/GenBank/DDBJ databases">
        <title>Genome sequences of Lysobacter dokdonensis DS-58.</title>
        <authorList>
            <person name="Kim J.F."/>
            <person name="Kwak M.-J."/>
        </authorList>
    </citation>
    <scope>NUCLEOTIDE SEQUENCE [LARGE SCALE GENOMIC DNA]</scope>
    <source>
        <strain evidence="2 3">DS-58</strain>
    </source>
</reference>
<proteinExistence type="predicted"/>
<evidence type="ECO:0000259" key="1">
    <source>
        <dbReference type="Pfam" id="PF13649"/>
    </source>
</evidence>
<dbReference type="Pfam" id="PF13649">
    <property type="entry name" value="Methyltransf_25"/>
    <property type="match status" value="1"/>
</dbReference>
<keyword evidence="2" id="KW-0808">Transferase</keyword>
<dbReference type="STRING" id="1300345.LF41_560"/>
<dbReference type="OrthoDB" id="529208at2"/>